<dbReference type="OrthoDB" id="9804790at2"/>
<protein>
    <submittedName>
        <fullName evidence="9">Diketogulonate reductase-like aldo/keto reductase</fullName>
    </submittedName>
</protein>
<dbReference type="SUPFAM" id="SSF51430">
    <property type="entry name" value="NAD(P)-linked oxidoreductase"/>
    <property type="match status" value="1"/>
</dbReference>
<evidence type="ECO:0000256" key="5">
    <source>
        <dbReference type="PIRSR" id="PIRSR000097-2"/>
    </source>
</evidence>
<dbReference type="PRINTS" id="PR00069">
    <property type="entry name" value="ALDKETRDTASE"/>
</dbReference>
<keyword evidence="10" id="KW-1185">Reference proteome</keyword>
<dbReference type="Gene3D" id="3.20.20.100">
    <property type="entry name" value="NADP-dependent oxidoreductase domain"/>
    <property type="match status" value="1"/>
</dbReference>
<comment type="similarity">
    <text evidence="1">Belongs to the aldo/keto reductase family.</text>
</comment>
<dbReference type="GO" id="GO:0016616">
    <property type="term" value="F:oxidoreductase activity, acting on the CH-OH group of donors, NAD or NADP as acceptor"/>
    <property type="evidence" value="ECO:0007669"/>
    <property type="project" value="UniProtKB-ARBA"/>
</dbReference>
<evidence type="ECO:0000256" key="1">
    <source>
        <dbReference type="ARBA" id="ARBA00007905"/>
    </source>
</evidence>
<organism evidence="9 10">
    <name type="scientific">Naumannella halotolerans</name>
    <dbReference type="NCBI Taxonomy" id="993414"/>
    <lineage>
        <taxon>Bacteria</taxon>
        <taxon>Bacillati</taxon>
        <taxon>Actinomycetota</taxon>
        <taxon>Actinomycetes</taxon>
        <taxon>Propionibacteriales</taxon>
        <taxon>Propionibacteriaceae</taxon>
        <taxon>Naumannella</taxon>
    </lineage>
</organism>
<dbReference type="InterPro" id="IPR036812">
    <property type="entry name" value="NAD(P)_OxRdtase_dom_sf"/>
</dbReference>
<evidence type="ECO:0000313" key="9">
    <source>
        <dbReference type="EMBL" id="TDT30915.1"/>
    </source>
</evidence>
<feature type="region of interest" description="Disordered" evidence="7">
    <location>
        <begin position="258"/>
        <end position="277"/>
    </location>
</feature>
<sequence length="277" mass="30107">MIPTLTAGTGETLPTVGFGTYNLNGDSGVESVVKALGNGYRLLDSAFNYENEGAVGKAVRTSGVDREEIIVTSKLPGRHHAHDEAIATIEESVFRTGLDYLDLYLIHWPNPETGKYVEAWQALIEAKERGLLKAIGVSNFLPEHLDRLQAETGVVPAVNQIEIHPYFPQTEAIADLHERGILVEAWSPLGRGNDLLSNPVITEIAAEQNAEPGQVVLAWHIARGTIPLAKAGSTKNQLANLAAVDLKLTEDQLARITGLGRPDGRIDDQDPAEYEEY</sequence>
<dbReference type="InterPro" id="IPR020471">
    <property type="entry name" value="AKR"/>
</dbReference>
<evidence type="ECO:0000256" key="2">
    <source>
        <dbReference type="ARBA" id="ARBA00022857"/>
    </source>
</evidence>
<dbReference type="AlphaFoldDB" id="A0A4R7J1M8"/>
<dbReference type="Pfam" id="PF00248">
    <property type="entry name" value="Aldo_ket_red"/>
    <property type="match status" value="1"/>
</dbReference>
<dbReference type="CDD" id="cd19132">
    <property type="entry name" value="AKR_AKR5D1_E1"/>
    <property type="match status" value="1"/>
</dbReference>
<gene>
    <name evidence="9" type="ORF">CLV29_2323</name>
</gene>
<evidence type="ECO:0000256" key="4">
    <source>
        <dbReference type="PIRSR" id="PIRSR000097-1"/>
    </source>
</evidence>
<feature type="active site" description="Proton donor" evidence="4">
    <location>
        <position position="49"/>
    </location>
</feature>
<dbReference type="InterPro" id="IPR023210">
    <property type="entry name" value="NADP_OxRdtase_dom"/>
</dbReference>
<reference evidence="9 10" key="1">
    <citation type="submission" date="2019-03" db="EMBL/GenBank/DDBJ databases">
        <title>Genomic Encyclopedia of Archaeal and Bacterial Type Strains, Phase II (KMG-II): from individual species to whole genera.</title>
        <authorList>
            <person name="Goeker M."/>
        </authorList>
    </citation>
    <scope>NUCLEOTIDE SEQUENCE [LARGE SCALE GENOMIC DNA]</scope>
    <source>
        <strain evidence="9 10">DSM 24323</strain>
    </source>
</reference>
<evidence type="ECO:0000259" key="8">
    <source>
        <dbReference type="Pfam" id="PF00248"/>
    </source>
</evidence>
<feature type="site" description="Lowers pKa of active site Tyr" evidence="6">
    <location>
        <position position="74"/>
    </location>
</feature>
<keyword evidence="3" id="KW-0560">Oxidoreductase</keyword>
<dbReference type="RefSeq" id="WP_133755256.1">
    <property type="nucleotide sequence ID" value="NZ_SOAW01000002.1"/>
</dbReference>
<dbReference type="Proteomes" id="UP000295371">
    <property type="component" value="Unassembled WGS sequence"/>
</dbReference>
<comment type="caution">
    <text evidence="9">The sequence shown here is derived from an EMBL/GenBank/DDBJ whole genome shotgun (WGS) entry which is preliminary data.</text>
</comment>
<proteinExistence type="inferred from homology"/>
<dbReference type="EMBL" id="SOAW01000002">
    <property type="protein sequence ID" value="TDT30915.1"/>
    <property type="molecule type" value="Genomic_DNA"/>
</dbReference>
<feature type="domain" description="NADP-dependent oxidoreductase" evidence="8">
    <location>
        <begin position="16"/>
        <end position="259"/>
    </location>
</feature>
<evidence type="ECO:0000256" key="7">
    <source>
        <dbReference type="SAM" id="MobiDB-lite"/>
    </source>
</evidence>
<accession>A0A4R7J1M8</accession>
<dbReference type="InterPro" id="IPR018170">
    <property type="entry name" value="Aldo/ket_reductase_CS"/>
</dbReference>
<dbReference type="PIRSF" id="PIRSF000097">
    <property type="entry name" value="AKR"/>
    <property type="match status" value="1"/>
</dbReference>
<feature type="binding site" evidence="5">
    <location>
        <position position="107"/>
    </location>
    <ligand>
        <name>substrate</name>
    </ligand>
</feature>
<evidence type="ECO:0000256" key="3">
    <source>
        <dbReference type="ARBA" id="ARBA00023002"/>
    </source>
</evidence>
<dbReference type="PANTHER" id="PTHR43827">
    <property type="entry name" value="2,5-DIKETO-D-GLUCONIC ACID REDUCTASE"/>
    <property type="match status" value="1"/>
</dbReference>
<evidence type="ECO:0000256" key="6">
    <source>
        <dbReference type="PIRSR" id="PIRSR000097-3"/>
    </source>
</evidence>
<dbReference type="PANTHER" id="PTHR43827:SF3">
    <property type="entry name" value="NADP-DEPENDENT OXIDOREDUCTASE DOMAIN-CONTAINING PROTEIN"/>
    <property type="match status" value="1"/>
</dbReference>
<dbReference type="PROSITE" id="PS00798">
    <property type="entry name" value="ALDOKETO_REDUCTASE_1"/>
    <property type="match status" value="1"/>
</dbReference>
<name>A0A4R7J1M8_9ACTN</name>
<dbReference type="FunFam" id="3.20.20.100:FF:000002">
    <property type="entry name" value="2,5-diketo-D-gluconic acid reductase A"/>
    <property type="match status" value="1"/>
</dbReference>
<keyword evidence="2" id="KW-0521">NADP</keyword>
<evidence type="ECO:0000313" key="10">
    <source>
        <dbReference type="Proteomes" id="UP000295371"/>
    </source>
</evidence>